<keyword evidence="2" id="KW-1185">Reference proteome</keyword>
<gene>
    <name evidence="1" type="ordered locus">Pnap_4915</name>
</gene>
<dbReference type="RefSeq" id="WP_011798350.1">
    <property type="nucleotide sequence ID" value="NC_008759.1"/>
</dbReference>
<evidence type="ECO:0000313" key="1">
    <source>
        <dbReference type="EMBL" id="ABM39979.1"/>
    </source>
</evidence>
<organism evidence="1 2">
    <name type="scientific">Polaromonas naphthalenivorans (strain CJ2)</name>
    <dbReference type="NCBI Taxonomy" id="365044"/>
    <lineage>
        <taxon>Bacteria</taxon>
        <taxon>Pseudomonadati</taxon>
        <taxon>Pseudomonadota</taxon>
        <taxon>Betaproteobacteria</taxon>
        <taxon>Burkholderiales</taxon>
        <taxon>Comamonadaceae</taxon>
        <taxon>Polaromonas</taxon>
    </lineage>
</organism>
<dbReference type="Proteomes" id="UP000000644">
    <property type="component" value="Plasmid pPNAP03"/>
</dbReference>
<geneLocation type="plasmid" evidence="1 2">
    <name>pPNAP03</name>
</geneLocation>
<keyword evidence="1" id="KW-0614">Plasmid</keyword>
<dbReference type="EMBL" id="CP000532">
    <property type="protein sequence ID" value="ABM39979.1"/>
    <property type="molecule type" value="Genomic_DNA"/>
</dbReference>
<reference evidence="2" key="1">
    <citation type="journal article" date="2009" name="Environ. Microbiol.">
        <title>The genome of Polaromonas naphthalenivorans strain CJ2, isolated from coal tar-contaminated sediment, reveals physiological and metabolic versatility and evolution through extensive horizontal gene transfer.</title>
        <authorList>
            <person name="Yagi J.M."/>
            <person name="Sims D."/>
            <person name="Brettin T."/>
            <person name="Bruce D."/>
            <person name="Madsen E.L."/>
        </authorList>
    </citation>
    <scope>NUCLEOTIDE SEQUENCE [LARGE SCALE GENOMIC DNA]</scope>
    <source>
        <strain evidence="2">CJ2</strain>
        <plasmid evidence="2">Plasmid pPNAP03</plasmid>
    </source>
</reference>
<dbReference type="AlphaFoldDB" id="A1VWF1"/>
<proteinExistence type="predicted"/>
<dbReference type="HOGENOM" id="CLU_2790403_0_0_4"/>
<dbReference type="OrthoDB" id="9133534at2"/>
<dbReference type="KEGG" id="pna:Pnap_4915"/>
<name>A1VWF1_POLNA</name>
<evidence type="ECO:0008006" key="3">
    <source>
        <dbReference type="Google" id="ProtNLM"/>
    </source>
</evidence>
<accession>A1VWF1</accession>
<protein>
    <recommendedName>
        <fullName evidence="3">CopG-like ribbon-helix-helix domain-containing protein</fullName>
    </recommendedName>
</protein>
<evidence type="ECO:0000313" key="2">
    <source>
        <dbReference type="Proteomes" id="UP000000644"/>
    </source>
</evidence>
<sequence>MARPKSKTEATSLKMTPEVRDLWERCAAAEHRSLTNMFEVMVREHAKKLKLKPAPVPAVPPTQPTDNK</sequence>